<dbReference type="STRING" id="73230.A0A2B7ZEP2"/>
<dbReference type="PANTHER" id="PTHR21310">
    <property type="entry name" value="AMINOGLYCOSIDE PHOSPHOTRANSFERASE-RELATED-RELATED"/>
    <property type="match status" value="1"/>
</dbReference>
<dbReference type="InterPro" id="IPR051678">
    <property type="entry name" value="AGP_Transferase"/>
</dbReference>
<comment type="caution">
    <text evidence="2">The sequence shown here is derived from an EMBL/GenBank/DDBJ whole genome shotgun (WGS) entry which is preliminary data.</text>
</comment>
<evidence type="ECO:0000313" key="3">
    <source>
        <dbReference type="Proteomes" id="UP000226031"/>
    </source>
</evidence>
<dbReference type="SUPFAM" id="SSF56112">
    <property type="entry name" value="Protein kinase-like (PK-like)"/>
    <property type="match status" value="1"/>
</dbReference>
<dbReference type="EMBL" id="PDND01000105">
    <property type="protein sequence ID" value="PGH32065.1"/>
    <property type="molecule type" value="Genomic_DNA"/>
</dbReference>
<feature type="region of interest" description="Disordered" evidence="1">
    <location>
        <begin position="1"/>
        <end position="35"/>
    </location>
</feature>
<proteinExistence type="predicted"/>
<dbReference type="PANTHER" id="PTHR21310:SF37">
    <property type="entry name" value="AMINOGLYCOSIDE PHOSPHOTRANSFERASE DOMAIN-CONTAINING PROTEIN"/>
    <property type="match status" value="1"/>
</dbReference>
<dbReference type="AlphaFoldDB" id="A0A2B7ZEP2"/>
<sequence length="568" mass="65247">MHDTETHPAPVAPENGHLEPNEPTPSNASTPKPSKALLRGFTTLSNALEEEEDMRAELQYAQKRAVFYTELESQEKEIKRLVASHCRLVPDQVQIPNAFEPVNGLMWLHGSFNVCVVVYLNRSGGSLPTKMAFRVPLPYKIGEEYYPGNGEEKVRSEAATYIWISRNCPDIPIPKLRGFGVPGGLSFFDPKFLPPWQRIKSYVWRFFCRLYSASTPEYVPQRRTTFLEHGYLLIDWIETENSQMLSNTFSSPHSETQTQNLYRCMAKIMISLAKIPQPRIGSWTIDNDGHISLSNRPMFCHLNQLENWAIPAGIPRNMTYKSADSLYLDLLTGHDNRLRHQGNAVFSSKDARGQATDLVLMKALLHNFTDRSLRDGPFIMQLTDMHASNIFVDEDWNINHVIDLEWACSLPLENLLPPYWLTHKGVDQIEGPEYERFKLCYEQFTDIFKQEETKTPLYHNPTFYSGITSMRRALYSPAATMKNALEDGRYWYLHALRTPKGLFNIFRTHLGSFYDKSPEGTLIPAISPFWTPGMSSFVDSKLIEFAEYRQEVHDIFNSKKSGTPYYDV</sequence>
<reference evidence="2 3" key="1">
    <citation type="submission" date="2017-10" db="EMBL/GenBank/DDBJ databases">
        <title>Comparative genomics in systemic dimorphic fungi from Ajellomycetaceae.</title>
        <authorList>
            <person name="Munoz J.F."/>
            <person name="Mcewen J.G."/>
            <person name="Clay O.K."/>
            <person name="Cuomo C.A."/>
        </authorList>
    </citation>
    <scope>NUCLEOTIDE SEQUENCE [LARGE SCALE GENOMIC DNA]</scope>
    <source>
        <strain evidence="2 3">UAMH4076</strain>
    </source>
</reference>
<name>A0A2B7ZEP2_9EURO</name>
<protein>
    <recommendedName>
        <fullName evidence="4">Aminoglycoside phosphotransferase domain-containing protein</fullName>
    </recommendedName>
</protein>
<organism evidence="2 3">
    <name type="scientific">[Emmonsia] crescens</name>
    <dbReference type="NCBI Taxonomy" id="73230"/>
    <lineage>
        <taxon>Eukaryota</taxon>
        <taxon>Fungi</taxon>
        <taxon>Dikarya</taxon>
        <taxon>Ascomycota</taxon>
        <taxon>Pezizomycotina</taxon>
        <taxon>Eurotiomycetes</taxon>
        <taxon>Eurotiomycetidae</taxon>
        <taxon>Onygenales</taxon>
        <taxon>Ajellomycetaceae</taxon>
        <taxon>Emergomyces</taxon>
    </lineage>
</organism>
<dbReference type="Proteomes" id="UP000226031">
    <property type="component" value="Unassembled WGS sequence"/>
</dbReference>
<gene>
    <name evidence="2" type="ORF">GX50_05134</name>
</gene>
<evidence type="ECO:0000256" key="1">
    <source>
        <dbReference type="SAM" id="MobiDB-lite"/>
    </source>
</evidence>
<dbReference type="InterPro" id="IPR011009">
    <property type="entry name" value="Kinase-like_dom_sf"/>
</dbReference>
<evidence type="ECO:0008006" key="4">
    <source>
        <dbReference type="Google" id="ProtNLM"/>
    </source>
</evidence>
<keyword evidence="3" id="KW-1185">Reference proteome</keyword>
<evidence type="ECO:0000313" key="2">
    <source>
        <dbReference type="EMBL" id="PGH32065.1"/>
    </source>
</evidence>
<dbReference type="VEuPathDB" id="FungiDB:EMCG_03945"/>
<accession>A0A2B7ZEP2</accession>